<organism evidence="2 3">
    <name type="scientific">Jatropha curcas</name>
    <name type="common">Barbados nut</name>
    <dbReference type="NCBI Taxonomy" id="180498"/>
    <lineage>
        <taxon>Eukaryota</taxon>
        <taxon>Viridiplantae</taxon>
        <taxon>Streptophyta</taxon>
        <taxon>Embryophyta</taxon>
        <taxon>Tracheophyta</taxon>
        <taxon>Spermatophyta</taxon>
        <taxon>Magnoliopsida</taxon>
        <taxon>eudicotyledons</taxon>
        <taxon>Gunneridae</taxon>
        <taxon>Pentapetalae</taxon>
        <taxon>rosids</taxon>
        <taxon>fabids</taxon>
        <taxon>Malpighiales</taxon>
        <taxon>Euphorbiaceae</taxon>
        <taxon>Crotonoideae</taxon>
        <taxon>Jatropheae</taxon>
        <taxon>Jatropha</taxon>
    </lineage>
</organism>
<name>A0A067JJQ8_JATCU</name>
<reference evidence="2 3" key="1">
    <citation type="journal article" date="2014" name="PLoS ONE">
        <title>Global Analysis of Gene Expression Profiles in Physic Nut (Jatropha curcas L.) Seedlings Exposed to Salt Stress.</title>
        <authorList>
            <person name="Zhang L."/>
            <person name="Zhang C."/>
            <person name="Wu P."/>
            <person name="Chen Y."/>
            <person name="Li M."/>
            <person name="Jiang H."/>
            <person name="Wu G."/>
        </authorList>
    </citation>
    <scope>NUCLEOTIDE SEQUENCE [LARGE SCALE GENOMIC DNA]</scope>
    <source>
        <strain evidence="3">cv. GZQX0401</strain>
        <tissue evidence="2">Young leaves</tissue>
    </source>
</reference>
<feature type="signal peptide" evidence="1">
    <location>
        <begin position="1"/>
        <end position="30"/>
    </location>
</feature>
<dbReference type="EMBL" id="KK915137">
    <property type="protein sequence ID" value="KDP24142.1"/>
    <property type="molecule type" value="Genomic_DNA"/>
</dbReference>
<feature type="chain" id="PRO_5001638721" evidence="1">
    <location>
        <begin position="31"/>
        <end position="67"/>
    </location>
</feature>
<keyword evidence="3" id="KW-1185">Reference proteome</keyword>
<sequence length="67" mass="7199">MGYTISRCRSFVFFLVGLAMAFALIGDSQARPLPPQAKVRLEYSVNTFTSMLPKGPLPPSGPSPGIN</sequence>
<evidence type="ECO:0000256" key="1">
    <source>
        <dbReference type="SAM" id="SignalP"/>
    </source>
</evidence>
<accession>A0A067JJQ8</accession>
<protein>
    <submittedName>
        <fullName evidence="2">Uncharacterized protein</fullName>
    </submittedName>
</protein>
<dbReference type="AlphaFoldDB" id="A0A067JJQ8"/>
<gene>
    <name evidence="2" type="ORF">JCGZ_25799</name>
</gene>
<proteinExistence type="predicted"/>
<evidence type="ECO:0000313" key="3">
    <source>
        <dbReference type="Proteomes" id="UP000027138"/>
    </source>
</evidence>
<dbReference type="Proteomes" id="UP000027138">
    <property type="component" value="Unassembled WGS sequence"/>
</dbReference>
<evidence type="ECO:0000313" key="2">
    <source>
        <dbReference type="EMBL" id="KDP24142.1"/>
    </source>
</evidence>
<keyword evidence="1" id="KW-0732">Signal</keyword>